<dbReference type="Pfam" id="PF24626">
    <property type="entry name" value="SH3_Tf2-1"/>
    <property type="match status" value="1"/>
</dbReference>
<dbReference type="PROSITE" id="PS50878">
    <property type="entry name" value="RT_POL"/>
    <property type="match status" value="1"/>
</dbReference>
<dbReference type="InterPro" id="IPR000477">
    <property type="entry name" value="RT_dom"/>
</dbReference>
<dbReference type="InterPro" id="IPR043128">
    <property type="entry name" value="Rev_trsase/Diguanyl_cyclase"/>
</dbReference>
<keyword evidence="4" id="KW-0540">Nuclease</keyword>
<dbReference type="GO" id="GO:0003677">
    <property type="term" value="F:DNA binding"/>
    <property type="evidence" value="ECO:0007669"/>
    <property type="project" value="UniProtKB-KW"/>
</dbReference>
<evidence type="ECO:0000256" key="7">
    <source>
        <dbReference type="ARBA" id="ARBA00022759"/>
    </source>
</evidence>
<reference evidence="19 20" key="1">
    <citation type="journal article" date="2014" name="Am. J. Bot.">
        <title>Genome assembly and annotation for red clover (Trifolium pratense; Fabaceae).</title>
        <authorList>
            <person name="Istvanek J."/>
            <person name="Jaros M."/>
            <person name="Krenek A."/>
            <person name="Repkova J."/>
        </authorList>
    </citation>
    <scope>NUCLEOTIDE SEQUENCE [LARGE SCALE GENOMIC DNA]</scope>
    <source>
        <strain evidence="20">cv. Tatra</strain>
        <tissue evidence="19">Young leaves</tissue>
    </source>
</reference>
<dbReference type="Gene3D" id="3.30.70.270">
    <property type="match status" value="2"/>
</dbReference>
<keyword evidence="6" id="KW-0064">Aspartyl protease</keyword>
<dbReference type="Pfam" id="PF17919">
    <property type="entry name" value="RT_RNaseH_2"/>
    <property type="match status" value="1"/>
</dbReference>
<dbReference type="PANTHER" id="PTHR37984">
    <property type="entry name" value="PROTEIN CBG26694"/>
    <property type="match status" value="1"/>
</dbReference>
<evidence type="ECO:0000313" key="19">
    <source>
        <dbReference type="EMBL" id="PNX92911.1"/>
    </source>
</evidence>
<dbReference type="InterPro" id="IPR041577">
    <property type="entry name" value="RT_RNaseH_2"/>
</dbReference>
<dbReference type="Gene3D" id="1.10.340.70">
    <property type="match status" value="1"/>
</dbReference>
<evidence type="ECO:0000256" key="6">
    <source>
        <dbReference type="ARBA" id="ARBA00022750"/>
    </source>
</evidence>
<feature type="domain" description="Integrase catalytic" evidence="18">
    <location>
        <begin position="1122"/>
        <end position="1286"/>
    </location>
</feature>
<keyword evidence="10" id="KW-0229">DNA integration</keyword>
<feature type="domain" description="Reverse transcriptase" evidence="17">
    <location>
        <begin position="604"/>
        <end position="783"/>
    </location>
</feature>
<keyword evidence="1" id="KW-0645">Protease</keyword>
<evidence type="ECO:0000256" key="14">
    <source>
        <dbReference type="ARBA" id="ARBA00023172"/>
    </source>
</evidence>
<keyword evidence="11" id="KW-0695">RNA-directed DNA polymerase</keyword>
<keyword evidence="9" id="KW-0460">Magnesium</keyword>
<evidence type="ECO:0000256" key="10">
    <source>
        <dbReference type="ARBA" id="ARBA00022908"/>
    </source>
</evidence>
<dbReference type="InterPro" id="IPR001584">
    <property type="entry name" value="Integrase_cat-core"/>
</dbReference>
<dbReference type="InterPro" id="IPR050951">
    <property type="entry name" value="Retrovirus_Pol_polyprotein"/>
</dbReference>
<evidence type="ECO:0000256" key="15">
    <source>
        <dbReference type="ARBA" id="ARBA00023268"/>
    </source>
</evidence>
<evidence type="ECO:0000256" key="11">
    <source>
        <dbReference type="ARBA" id="ARBA00022918"/>
    </source>
</evidence>
<dbReference type="Gene3D" id="3.10.10.10">
    <property type="entry name" value="HIV Type 1 Reverse Transcriptase, subunit A, domain 1"/>
    <property type="match status" value="1"/>
</dbReference>
<dbReference type="CDD" id="cd09274">
    <property type="entry name" value="RNase_HI_RT_Ty3"/>
    <property type="match status" value="1"/>
</dbReference>
<keyword evidence="7" id="KW-0255">Endonuclease</keyword>
<protein>
    <submittedName>
        <fullName evidence="19">Ty3/gypsy retrotransposon protein</fullName>
    </submittedName>
</protein>
<evidence type="ECO:0000256" key="12">
    <source>
        <dbReference type="ARBA" id="ARBA00022932"/>
    </source>
</evidence>
<dbReference type="Pfam" id="PF19259">
    <property type="entry name" value="Ty3_capsid"/>
    <property type="match status" value="1"/>
</dbReference>
<dbReference type="InterPro" id="IPR041588">
    <property type="entry name" value="Integrase_H2C2"/>
</dbReference>
<dbReference type="InterPro" id="IPR043502">
    <property type="entry name" value="DNA/RNA_pol_sf"/>
</dbReference>
<dbReference type="GO" id="GO:0004519">
    <property type="term" value="F:endonuclease activity"/>
    <property type="evidence" value="ECO:0007669"/>
    <property type="project" value="UniProtKB-KW"/>
</dbReference>
<feature type="compositionally biased region" description="Low complexity" evidence="16">
    <location>
        <begin position="247"/>
        <end position="273"/>
    </location>
</feature>
<dbReference type="InterPro" id="IPR016197">
    <property type="entry name" value="Chromo-like_dom_sf"/>
</dbReference>
<dbReference type="Gene3D" id="2.40.70.10">
    <property type="entry name" value="Acid Proteases"/>
    <property type="match status" value="1"/>
</dbReference>
<feature type="region of interest" description="Disordered" evidence="16">
    <location>
        <begin position="41"/>
        <end position="63"/>
    </location>
</feature>
<dbReference type="GO" id="GO:0004190">
    <property type="term" value="F:aspartic-type endopeptidase activity"/>
    <property type="evidence" value="ECO:0007669"/>
    <property type="project" value="UniProtKB-KW"/>
</dbReference>
<keyword evidence="14" id="KW-0233">DNA recombination</keyword>
<evidence type="ECO:0000256" key="13">
    <source>
        <dbReference type="ARBA" id="ARBA00023125"/>
    </source>
</evidence>
<dbReference type="SUPFAM" id="SSF53098">
    <property type="entry name" value="Ribonuclease H-like"/>
    <property type="match status" value="1"/>
</dbReference>
<accession>A0A2K3MQ06</accession>
<dbReference type="PANTHER" id="PTHR37984:SF5">
    <property type="entry name" value="PROTEIN NYNRIN-LIKE"/>
    <property type="match status" value="1"/>
</dbReference>
<dbReference type="FunFam" id="3.30.70.270:FF:000115">
    <property type="entry name" value="Polyprotein of retroviral origin, putative"/>
    <property type="match status" value="1"/>
</dbReference>
<dbReference type="CDD" id="cd00303">
    <property type="entry name" value="retropepsin_like"/>
    <property type="match status" value="1"/>
</dbReference>
<dbReference type="Pfam" id="PF00078">
    <property type="entry name" value="RVT_1"/>
    <property type="match status" value="1"/>
</dbReference>
<evidence type="ECO:0000259" key="18">
    <source>
        <dbReference type="PROSITE" id="PS50994"/>
    </source>
</evidence>
<dbReference type="SUPFAM" id="SSF54160">
    <property type="entry name" value="Chromo domain-like"/>
    <property type="match status" value="1"/>
</dbReference>
<dbReference type="GO" id="GO:0015074">
    <property type="term" value="P:DNA integration"/>
    <property type="evidence" value="ECO:0007669"/>
    <property type="project" value="UniProtKB-KW"/>
</dbReference>
<dbReference type="Proteomes" id="UP000236291">
    <property type="component" value="Unassembled WGS sequence"/>
</dbReference>
<keyword evidence="5" id="KW-0479">Metal-binding</keyword>
<reference evidence="19 20" key="2">
    <citation type="journal article" date="2017" name="Front. Plant Sci.">
        <title>Gene Classification and Mining of Molecular Markers Useful in Red Clover (Trifolium pratense) Breeding.</title>
        <authorList>
            <person name="Istvanek J."/>
            <person name="Dluhosova J."/>
            <person name="Dluhos P."/>
            <person name="Patkova L."/>
            <person name="Nedelnik J."/>
            <person name="Repkova J."/>
        </authorList>
    </citation>
    <scope>NUCLEOTIDE SEQUENCE [LARGE SCALE GENOMIC DNA]</scope>
    <source>
        <strain evidence="20">cv. Tatra</strain>
        <tissue evidence="19">Young leaves</tissue>
    </source>
</reference>
<dbReference type="SUPFAM" id="SSF50630">
    <property type="entry name" value="Acid proteases"/>
    <property type="match status" value="1"/>
</dbReference>
<dbReference type="InterPro" id="IPR056924">
    <property type="entry name" value="SH3_Tf2-1"/>
</dbReference>
<dbReference type="EMBL" id="ASHM01011023">
    <property type="protein sequence ID" value="PNX92911.1"/>
    <property type="molecule type" value="Genomic_DNA"/>
</dbReference>
<evidence type="ECO:0000256" key="8">
    <source>
        <dbReference type="ARBA" id="ARBA00022801"/>
    </source>
</evidence>
<keyword evidence="15" id="KW-0511">Multifunctional enzyme</keyword>
<dbReference type="Pfam" id="PF08284">
    <property type="entry name" value="RVP_2"/>
    <property type="match status" value="1"/>
</dbReference>
<keyword evidence="2" id="KW-0808">Transferase</keyword>
<comment type="caution">
    <text evidence="19">The sequence shown here is derived from an EMBL/GenBank/DDBJ whole genome shotgun (WGS) entry which is preliminary data.</text>
</comment>
<dbReference type="InterPro" id="IPR045358">
    <property type="entry name" value="Ty3_capsid"/>
</dbReference>
<dbReference type="Gene3D" id="3.10.20.370">
    <property type="match status" value="1"/>
</dbReference>
<dbReference type="Pfam" id="PF00385">
    <property type="entry name" value="Chromo"/>
    <property type="match status" value="1"/>
</dbReference>
<dbReference type="GO" id="GO:0003887">
    <property type="term" value="F:DNA-directed DNA polymerase activity"/>
    <property type="evidence" value="ECO:0007669"/>
    <property type="project" value="UniProtKB-KW"/>
</dbReference>
<dbReference type="InterPro" id="IPR036397">
    <property type="entry name" value="RNaseH_sf"/>
</dbReference>
<evidence type="ECO:0000259" key="17">
    <source>
        <dbReference type="PROSITE" id="PS50878"/>
    </source>
</evidence>
<dbReference type="GO" id="GO:0046872">
    <property type="term" value="F:metal ion binding"/>
    <property type="evidence" value="ECO:0007669"/>
    <property type="project" value="UniProtKB-KW"/>
</dbReference>
<dbReference type="CDD" id="cd01647">
    <property type="entry name" value="RT_LTR"/>
    <property type="match status" value="1"/>
</dbReference>
<proteinExistence type="predicted"/>
<evidence type="ECO:0000256" key="3">
    <source>
        <dbReference type="ARBA" id="ARBA00022695"/>
    </source>
</evidence>
<dbReference type="GO" id="GO:0006508">
    <property type="term" value="P:proteolysis"/>
    <property type="evidence" value="ECO:0007669"/>
    <property type="project" value="UniProtKB-KW"/>
</dbReference>
<name>A0A2K3MQ06_TRIPR</name>
<dbReference type="InterPro" id="IPR012337">
    <property type="entry name" value="RNaseH-like_sf"/>
</dbReference>
<dbReference type="Gene3D" id="3.30.420.10">
    <property type="entry name" value="Ribonuclease H-like superfamily/Ribonuclease H"/>
    <property type="match status" value="1"/>
</dbReference>
<dbReference type="ExpressionAtlas" id="A0A2K3MQ06">
    <property type="expression patterns" value="baseline"/>
</dbReference>
<keyword evidence="3" id="KW-0548">Nucleotidyltransferase</keyword>
<feature type="region of interest" description="Disordered" evidence="16">
    <location>
        <begin position="222"/>
        <end position="281"/>
    </location>
</feature>
<keyword evidence="13" id="KW-0238">DNA-binding</keyword>
<sequence>MDASPSRTLEELERRFDDRLNQLQLQRNIDMEELRTLLRAQLENKSPDPNSRQGSGGTRTGNQNIYATRISKVEFPKFDGKNVRDWLYKCDQFFLLDETPAVSRVRLASIHLEGLALQWHLNYMRQKFDIYPSWQQYITDVTARFGDAFEDPLSSLLQIKQVGKIQDYVDQFELALTQVNLIPEHSLSIFLAGLEHHTQMHVRMFNPSTIAHAANLAKLHESANSTAHRNSSRFSPFSKHQGLLTKPTISSTSSTPSPTSTTTPAASNNPSPTQKSAPRPIRTFSANEQADRRAKGLCMFCDEVFTPGHQLKHRRAQLMWLELDDDDDSLIEECRPEPSVPEPESLPSFDSPQLSCQALTGVANYHTMRVTGLHDKKLLHILLDSGSTHNFLDFEIAKSLGCKLDPISPLTVTGGGGHKLEAAYICKGFKWQLQQGHFTADVIVLPLVCCDLILGIQWLKSLGPIMWDFEKLQMEFTTQGRKFTLRGAKVPSLKLINNKSFAHAVAKGADLCFLSLSPTAPSLVFPTCHVLNTCEPNSALPLSIAELLVEYVDIFEEPSQLPPLRAGFDHQIPLKDGVAPFNLRPYRYSRIQKDIIDNLVKDMIDQGIVQHSTSPFASPTILVRKKDGSWRLCVDFRRLNELTIKDRFPIPLIEDLMDELGGSMVFSKLDLRSGYHQLRMAQGEEYKTAFKTHSGHYEYLVMPFGLTNAPASFQSLMNHVFQPFLRKFVIIFFDDLLIYSKSLEDHVCHLRMIFQTVRDNHLLLNKSKCSFALPKVEYLGHFITVDGISTDPSKIQAVSSWPIPQNLKQLRGFLGLAGYYRRFVKDFGKIAKPLTDLLKKDCFIWSENATSAFLNLKQALVTAPVLCLPDFTKKFVVETDASGTGIGAVLMQDHHPVAYISKSLGPKQQAMSIYEREMLAIVYAVQKWGSYLSHAPFVIKTDQKSIKHMLDQKLNTPFQQVWVAKLMGFDFEIQYREGSSNLAADALSRKTGAELLILLLNNASTDLLQAIQLSWQSDSILNSIIQDLQKDPKIHPKFSWVRNELRRRGKLVIGANHDIKLSILSWLHDSAIGGHSGRDVTLSRIRSLFYWKGMAKDVLNYVRNCGICQKSKPDLAASPGLLQPLPIPTLIWTDISMDFIEGLPKSGGKQVIFVVVDRLSKYAHFMALAHPYTASDVAQLFLDNVFKLHGLPESITSDRDPIFISTFWNEFFKLQGVALNKSSAYHPQSDGQTEIVNKCLETYLRCMCSDKPTQWFKWLSLAEWWYNTNYHSSIRTTPFEVVYGQPPPIHLPYLPGAATSVSVDRSLIAREEVIKLLQFHLLRAQNRMSQQADKHRSDRVFSIGDFVYLKLQPYRQLSLKSHGVHKLLPKFYGPFKVLDRIGLAAYALDLPPSTVFHNVFHVSQLKLCPNPHHHPIQHLPAEISAVSKVPTAILDRKMVKRGHVAATKVLVQWKDSPPDAATWEFYHDLIKKFPEFHP</sequence>
<feature type="compositionally biased region" description="Polar residues" evidence="16">
    <location>
        <begin position="43"/>
        <end position="53"/>
    </location>
</feature>
<dbReference type="Pfam" id="PF17921">
    <property type="entry name" value="Integrase_H2C2"/>
    <property type="match status" value="1"/>
</dbReference>
<evidence type="ECO:0000256" key="9">
    <source>
        <dbReference type="ARBA" id="ARBA00022842"/>
    </source>
</evidence>
<dbReference type="InterPro" id="IPR021109">
    <property type="entry name" value="Peptidase_aspartic_dom_sf"/>
</dbReference>
<feature type="compositionally biased region" description="Polar residues" evidence="16">
    <location>
        <begin position="222"/>
        <end position="235"/>
    </location>
</feature>
<evidence type="ECO:0000256" key="1">
    <source>
        <dbReference type="ARBA" id="ARBA00022670"/>
    </source>
</evidence>
<keyword evidence="12" id="KW-0239">DNA-directed DNA polymerase</keyword>
<organism evidence="19 20">
    <name type="scientific">Trifolium pratense</name>
    <name type="common">Red clover</name>
    <dbReference type="NCBI Taxonomy" id="57577"/>
    <lineage>
        <taxon>Eukaryota</taxon>
        <taxon>Viridiplantae</taxon>
        <taxon>Streptophyta</taxon>
        <taxon>Embryophyta</taxon>
        <taxon>Tracheophyta</taxon>
        <taxon>Spermatophyta</taxon>
        <taxon>Magnoliopsida</taxon>
        <taxon>eudicotyledons</taxon>
        <taxon>Gunneridae</taxon>
        <taxon>Pentapetalae</taxon>
        <taxon>rosids</taxon>
        <taxon>fabids</taxon>
        <taxon>Fabales</taxon>
        <taxon>Fabaceae</taxon>
        <taxon>Papilionoideae</taxon>
        <taxon>50 kb inversion clade</taxon>
        <taxon>NPAAA clade</taxon>
        <taxon>Hologalegina</taxon>
        <taxon>IRL clade</taxon>
        <taxon>Trifolieae</taxon>
        <taxon>Trifolium</taxon>
    </lineage>
</organism>
<evidence type="ECO:0000256" key="2">
    <source>
        <dbReference type="ARBA" id="ARBA00022679"/>
    </source>
</evidence>
<dbReference type="PROSITE" id="PS50994">
    <property type="entry name" value="INTEGRASE"/>
    <property type="match status" value="1"/>
</dbReference>
<dbReference type="SUPFAM" id="SSF56672">
    <property type="entry name" value="DNA/RNA polymerases"/>
    <property type="match status" value="1"/>
</dbReference>
<evidence type="ECO:0000256" key="4">
    <source>
        <dbReference type="ARBA" id="ARBA00022722"/>
    </source>
</evidence>
<gene>
    <name evidence="19" type="ORF">L195_g016057</name>
</gene>
<evidence type="ECO:0000313" key="20">
    <source>
        <dbReference type="Proteomes" id="UP000236291"/>
    </source>
</evidence>
<dbReference type="GO" id="GO:0003964">
    <property type="term" value="F:RNA-directed DNA polymerase activity"/>
    <property type="evidence" value="ECO:0007669"/>
    <property type="project" value="UniProtKB-KW"/>
</dbReference>
<evidence type="ECO:0000256" key="5">
    <source>
        <dbReference type="ARBA" id="ARBA00022723"/>
    </source>
</evidence>
<dbReference type="InterPro" id="IPR023780">
    <property type="entry name" value="Chromo_domain"/>
</dbReference>
<evidence type="ECO:0000256" key="16">
    <source>
        <dbReference type="SAM" id="MobiDB-lite"/>
    </source>
</evidence>
<keyword evidence="8" id="KW-0378">Hydrolase</keyword>
<dbReference type="GO" id="GO:0006310">
    <property type="term" value="P:DNA recombination"/>
    <property type="evidence" value="ECO:0007669"/>
    <property type="project" value="UniProtKB-KW"/>
</dbReference>